<keyword evidence="3" id="KW-1185">Reference proteome</keyword>
<evidence type="ECO:0000313" key="2">
    <source>
        <dbReference type="EMBL" id="MBB4915411.1"/>
    </source>
</evidence>
<dbReference type="RefSeq" id="WP_184714073.1">
    <property type="nucleotide sequence ID" value="NZ_JACHJP010000002.1"/>
</dbReference>
<dbReference type="AlphaFoldDB" id="A0A7W7QKT1"/>
<sequence>MNGRTADERTAGSVAAARELALRLPNWTIWYGLHTHSFWALPTAGHLAATPHVEAPTAQELESTVRHMEYLAARAASPEPTTPYGGRHAEHDPFHGDPWDRPPALPVRTGPTRTVL</sequence>
<reference evidence="2 3" key="1">
    <citation type="submission" date="2020-08" db="EMBL/GenBank/DDBJ databases">
        <title>Genomic Encyclopedia of Type Strains, Phase III (KMG-III): the genomes of soil and plant-associated and newly described type strains.</title>
        <authorList>
            <person name="Whitman W."/>
        </authorList>
    </citation>
    <scope>NUCLEOTIDE SEQUENCE [LARGE SCALE GENOMIC DNA]</scope>
    <source>
        <strain evidence="2 3">CECT 8840</strain>
    </source>
</reference>
<gene>
    <name evidence="2" type="ORF">FHS44_002496</name>
</gene>
<feature type="compositionally biased region" description="Basic and acidic residues" evidence="1">
    <location>
        <begin position="87"/>
        <end position="100"/>
    </location>
</feature>
<name>A0A7W7QKT1_9ACTN</name>
<organism evidence="2 3">
    <name type="scientific">Streptosporangium saharense</name>
    <dbReference type="NCBI Taxonomy" id="1706840"/>
    <lineage>
        <taxon>Bacteria</taxon>
        <taxon>Bacillati</taxon>
        <taxon>Actinomycetota</taxon>
        <taxon>Actinomycetes</taxon>
        <taxon>Streptosporangiales</taxon>
        <taxon>Streptosporangiaceae</taxon>
        <taxon>Streptosporangium</taxon>
    </lineage>
</organism>
<feature type="region of interest" description="Disordered" evidence="1">
    <location>
        <begin position="76"/>
        <end position="116"/>
    </location>
</feature>
<evidence type="ECO:0000313" key="3">
    <source>
        <dbReference type="Proteomes" id="UP000552644"/>
    </source>
</evidence>
<dbReference type="EMBL" id="JACHJP010000002">
    <property type="protein sequence ID" value="MBB4915411.1"/>
    <property type="molecule type" value="Genomic_DNA"/>
</dbReference>
<accession>A0A7W7QKT1</accession>
<proteinExistence type="predicted"/>
<protein>
    <submittedName>
        <fullName evidence="2">Uncharacterized protein</fullName>
    </submittedName>
</protein>
<dbReference type="Proteomes" id="UP000552644">
    <property type="component" value="Unassembled WGS sequence"/>
</dbReference>
<comment type="caution">
    <text evidence="2">The sequence shown here is derived from an EMBL/GenBank/DDBJ whole genome shotgun (WGS) entry which is preliminary data.</text>
</comment>
<evidence type="ECO:0000256" key="1">
    <source>
        <dbReference type="SAM" id="MobiDB-lite"/>
    </source>
</evidence>